<keyword evidence="2 4" id="KW-0560">Oxidoreductase</keyword>
<evidence type="ECO:0000256" key="3">
    <source>
        <dbReference type="RuleBase" id="RU000363"/>
    </source>
</evidence>
<dbReference type="EC" id="1.1.1.101" evidence="4"/>
<evidence type="ECO:0000313" key="5">
    <source>
        <dbReference type="Proteomes" id="UP001143981"/>
    </source>
</evidence>
<name>A0A9W7Y8M9_9FUNG</name>
<protein>
    <submittedName>
        <fullName evidence="4">NADPH-dependent 1-acyl dihydroxyacetone phosphate reductase</fullName>
        <ecNumber evidence="4">1.1.1.101</ecNumber>
    </submittedName>
</protein>
<dbReference type="PANTHER" id="PTHR44169">
    <property type="entry name" value="NADPH-DEPENDENT 1-ACYLDIHYDROXYACETONE PHOSPHATE REDUCTASE"/>
    <property type="match status" value="1"/>
</dbReference>
<gene>
    <name evidence="4" type="primary">AYR1_3</name>
    <name evidence="4" type="ORF">LPJ61_005553</name>
</gene>
<sequence>FAAHGCRVYASAHDPTKIQGLEEHGITSIALDVTDDASVKSAVDRVVEEAGRVDILVNNAGVICAGPTVETGMDRVRVLFETNVVGVARVCSAVAPGMIARRQGLVVNIGSVSAFATTPWVGCYGASKATVHALSDTMRMELAQFNVRVAVVAPGSIEYNIASNQPEVTLAEDSLYQPAIEAICAHAKYSQTGNSTPTDCFACVVVLQILSPNPRAYNIYGN</sequence>
<evidence type="ECO:0000313" key="4">
    <source>
        <dbReference type="EMBL" id="KAJ1725914.1"/>
    </source>
</evidence>
<dbReference type="Pfam" id="PF00106">
    <property type="entry name" value="adh_short"/>
    <property type="match status" value="1"/>
</dbReference>
<evidence type="ECO:0000256" key="2">
    <source>
        <dbReference type="ARBA" id="ARBA00023002"/>
    </source>
</evidence>
<evidence type="ECO:0000256" key="1">
    <source>
        <dbReference type="ARBA" id="ARBA00006484"/>
    </source>
</evidence>
<dbReference type="InterPro" id="IPR002347">
    <property type="entry name" value="SDR_fam"/>
</dbReference>
<organism evidence="4 5">
    <name type="scientific">Coemansia biformis</name>
    <dbReference type="NCBI Taxonomy" id="1286918"/>
    <lineage>
        <taxon>Eukaryota</taxon>
        <taxon>Fungi</taxon>
        <taxon>Fungi incertae sedis</taxon>
        <taxon>Zoopagomycota</taxon>
        <taxon>Kickxellomycotina</taxon>
        <taxon>Kickxellomycetes</taxon>
        <taxon>Kickxellales</taxon>
        <taxon>Kickxellaceae</taxon>
        <taxon>Coemansia</taxon>
    </lineage>
</organism>
<dbReference type="PANTHER" id="PTHR44169:SF6">
    <property type="entry name" value="NADPH-DEPENDENT 1-ACYLDIHYDROXYACETONE PHOSPHATE REDUCTASE"/>
    <property type="match status" value="1"/>
</dbReference>
<dbReference type="PRINTS" id="PR00081">
    <property type="entry name" value="GDHRDH"/>
</dbReference>
<dbReference type="GO" id="GO:0000140">
    <property type="term" value="F:acylglycerone-phosphate reductase (NADP+) activity"/>
    <property type="evidence" value="ECO:0007669"/>
    <property type="project" value="UniProtKB-EC"/>
</dbReference>
<dbReference type="PRINTS" id="PR00080">
    <property type="entry name" value="SDRFAMILY"/>
</dbReference>
<reference evidence="4" key="1">
    <citation type="submission" date="2022-07" db="EMBL/GenBank/DDBJ databases">
        <title>Phylogenomic reconstructions and comparative analyses of Kickxellomycotina fungi.</title>
        <authorList>
            <person name="Reynolds N.K."/>
            <person name="Stajich J.E."/>
            <person name="Barry K."/>
            <person name="Grigoriev I.V."/>
            <person name="Crous P."/>
            <person name="Smith M.E."/>
        </authorList>
    </citation>
    <scope>NUCLEOTIDE SEQUENCE</scope>
    <source>
        <strain evidence="4">BCRC 34381</strain>
    </source>
</reference>
<dbReference type="EMBL" id="JANBOI010001906">
    <property type="protein sequence ID" value="KAJ1725914.1"/>
    <property type="molecule type" value="Genomic_DNA"/>
</dbReference>
<dbReference type="GO" id="GO:0005783">
    <property type="term" value="C:endoplasmic reticulum"/>
    <property type="evidence" value="ECO:0007669"/>
    <property type="project" value="TreeGrafter"/>
</dbReference>
<proteinExistence type="inferred from homology"/>
<keyword evidence="5" id="KW-1185">Reference proteome</keyword>
<accession>A0A9W7Y8M9</accession>
<feature type="non-terminal residue" evidence="4">
    <location>
        <position position="1"/>
    </location>
</feature>
<dbReference type="Gene3D" id="3.40.50.720">
    <property type="entry name" value="NAD(P)-binding Rossmann-like Domain"/>
    <property type="match status" value="1"/>
</dbReference>
<comment type="caution">
    <text evidence="4">The sequence shown here is derived from an EMBL/GenBank/DDBJ whole genome shotgun (WGS) entry which is preliminary data.</text>
</comment>
<dbReference type="InterPro" id="IPR036291">
    <property type="entry name" value="NAD(P)-bd_dom_sf"/>
</dbReference>
<comment type="similarity">
    <text evidence="1 3">Belongs to the short-chain dehydrogenases/reductases (SDR) family.</text>
</comment>
<dbReference type="SUPFAM" id="SSF51735">
    <property type="entry name" value="NAD(P)-binding Rossmann-fold domains"/>
    <property type="match status" value="1"/>
</dbReference>
<dbReference type="Proteomes" id="UP001143981">
    <property type="component" value="Unassembled WGS sequence"/>
</dbReference>
<dbReference type="AlphaFoldDB" id="A0A9W7Y8M9"/>
<dbReference type="OrthoDB" id="2102561at2759"/>